<dbReference type="PANTHER" id="PTHR12802">
    <property type="entry name" value="SWI/SNF COMPLEX-RELATED"/>
    <property type="match status" value="1"/>
</dbReference>
<dbReference type="Pfam" id="PF00249">
    <property type="entry name" value="Myb_DNA-binding"/>
    <property type="match status" value="1"/>
</dbReference>
<evidence type="ECO:0000259" key="9">
    <source>
        <dbReference type="PROSITE" id="PS51294"/>
    </source>
</evidence>
<dbReference type="InterPro" id="IPR017930">
    <property type="entry name" value="Myb_dom"/>
</dbReference>
<feature type="compositionally biased region" description="Basic residues" evidence="6">
    <location>
        <begin position="126"/>
        <end position="136"/>
    </location>
</feature>
<feature type="domain" description="SANT" evidence="8">
    <location>
        <begin position="60"/>
        <end position="111"/>
    </location>
</feature>
<keyword evidence="2" id="KW-0805">Transcription regulation</keyword>
<gene>
    <name evidence="10" type="ORF">C2845_PM10G22000</name>
</gene>
<name>A0A3L6PJ16_PANMI</name>
<evidence type="ECO:0000259" key="8">
    <source>
        <dbReference type="PROSITE" id="PS51293"/>
    </source>
</evidence>
<dbReference type="AlphaFoldDB" id="A0A3L6PJ16"/>
<evidence type="ECO:0000313" key="10">
    <source>
        <dbReference type="EMBL" id="RLM55985.1"/>
    </source>
</evidence>
<dbReference type="SMART" id="SM00717">
    <property type="entry name" value="SANT"/>
    <property type="match status" value="1"/>
</dbReference>
<comment type="subcellular location">
    <subcellularLocation>
        <location evidence="1">Nucleus</location>
    </subcellularLocation>
</comment>
<dbReference type="CDD" id="cd00167">
    <property type="entry name" value="SANT"/>
    <property type="match status" value="1"/>
</dbReference>
<proteinExistence type="predicted"/>
<evidence type="ECO:0000259" key="7">
    <source>
        <dbReference type="PROSITE" id="PS50090"/>
    </source>
</evidence>
<keyword evidence="5" id="KW-0539">Nucleus</keyword>
<feature type="region of interest" description="Disordered" evidence="6">
    <location>
        <begin position="1"/>
        <end position="49"/>
    </location>
</feature>
<feature type="compositionally biased region" description="Acidic residues" evidence="6">
    <location>
        <begin position="234"/>
        <end position="243"/>
    </location>
</feature>
<keyword evidence="4" id="KW-0804">Transcription</keyword>
<evidence type="ECO:0000256" key="5">
    <source>
        <dbReference type="ARBA" id="ARBA00023242"/>
    </source>
</evidence>
<dbReference type="PROSITE" id="PS51294">
    <property type="entry name" value="HTH_MYB"/>
    <property type="match status" value="1"/>
</dbReference>
<evidence type="ECO:0000256" key="4">
    <source>
        <dbReference type="ARBA" id="ARBA00023163"/>
    </source>
</evidence>
<dbReference type="InterPro" id="IPR017884">
    <property type="entry name" value="SANT_dom"/>
</dbReference>
<dbReference type="GO" id="GO:0010468">
    <property type="term" value="P:regulation of gene expression"/>
    <property type="evidence" value="ECO:0007669"/>
    <property type="project" value="UniProtKB-ARBA"/>
</dbReference>
<evidence type="ECO:0000256" key="2">
    <source>
        <dbReference type="ARBA" id="ARBA00023015"/>
    </source>
</evidence>
<dbReference type="STRING" id="4540.A0A3L6PJ16"/>
<reference evidence="11" key="1">
    <citation type="journal article" date="2019" name="Nat. Commun.">
        <title>The genome of broomcorn millet.</title>
        <authorList>
            <person name="Zou C."/>
            <person name="Miki D."/>
            <person name="Li D."/>
            <person name="Tang Q."/>
            <person name="Xiao L."/>
            <person name="Rajput S."/>
            <person name="Deng P."/>
            <person name="Jia W."/>
            <person name="Huang R."/>
            <person name="Zhang M."/>
            <person name="Sun Y."/>
            <person name="Hu J."/>
            <person name="Fu X."/>
            <person name="Schnable P.S."/>
            <person name="Li F."/>
            <person name="Zhang H."/>
            <person name="Feng B."/>
            <person name="Zhu X."/>
            <person name="Liu R."/>
            <person name="Schnable J.C."/>
            <person name="Zhu J.-K."/>
            <person name="Zhang H."/>
        </authorList>
    </citation>
    <scope>NUCLEOTIDE SEQUENCE [LARGE SCALE GENOMIC DNA]</scope>
</reference>
<feature type="compositionally biased region" description="Basic and acidic residues" evidence="6">
    <location>
        <begin position="611"/>
        <end position="633"/>
    </location>
</feature>
<feature type="region of interest" description="Disordered" evidence="6">
    <location>
        <begin position="265"/>
        <end position="294"/>
    </location>
</feature>
<keyword evidence="3" id="KW-0238">DNA-binding</keyword>
<dbReference type="PROSITE" id="PS51293">
    <property type="entry name" value="SANT"/>
    <property type="match status" value="1"/>
</dbReference>
<dbReference type="GO" id="GO:0005634">
    <property type="term" value="C:nucleus"/>
    <property type="evidence" value="ECO:0007669"/>
    <property type="project" value="UniProtKB-SubCell"/>
</dbReference>
<protein>
    <submittedName>
        <fullName evidence="10">Uncharacterized protein</fullName>
    </submittedName>
</protein>
<feature type="compositionally biased region" description="Polar residues" evidence="6">
    <location>
        <begin position="183"/>
        <end position="203"/>
    </location>
</feature>
<dbReference type="EMBL" id="PQIB02000018">
    <property type="protein sequence ID" value="RLM55985.1"/>
    <property type="molecule type" value="Genomic_DNA"/>
</dbReference>
<organism evidence="10 11">
    <name type="scientific">Panicum miliaceum</name>
    <name type="common">Proso millet</name>
    <name type="synonym">Broomcorn millet</name>
    <dbReference type="NCBI Taxonomy" id="4540"/>
    <lineage>
        <taxon>Eukaryota</taxon>
        <taxon>Viridiplantae</taxon>
        <taxon>Streptophyta</taxon>
        <taxon>Embryophyta</taxon>
        <taxon>Tracheophyta</taxon>
        <taxon>Spermatophyta</taxon>
        <taxon>Magnoliopsida</taxon>
        <taxon>Liliopsida</taxon>
        <taxon>Poales</taxon>
        <taxon>Poaceae</taxon>
        <taxon>PACMAD clade</taxon>
        <taxon>Panicoideae</taxon>
        <taxon>Panicodae</taxon>
        <taxon>Paniceae</taxon>
        <taxon>Panicinae</taxon>
        <taxon>Panicum</taxon>
        <taxon>Panicum sect. Panicum</taxon>
    </lineage>
</organism>
<dbReference type="InterPro" id="IPR001005">
    <property type="entry name" value="SANT/Myb"/>
</dbReference>
<keyword evidence="11" id="KW-1185">Reference proteome</keyword>
<dbReference type="InterPro" id="IPR009057">
    <property type="entry name" value="Homeodomain-like_sf"/>
</dbReference>
<feature type="domain" description="HTH myb-type" evidence="9">
    <location>
        <begin position="57"/>
        <end position="111"/>
    </location>
</feature>
<feature type="compositionally biased region" description="Basic and acidic residues" evidence="6">
    <location>
        <begin position="265"/>
        <end position="288"/>
    </location>
</feature>
<dbReference type="GO" id="GO:0003677">
    <property type="term" value="F:DNA binding"/>
    <property type="evidence" value="ECO:0007669"/>
    <property type="project" value="UniProtKB-KW"/>
</dbReference>
<evidence type="ECO:0000313" key="11">
    <source>
        <dbReference type="Proteomes" id="UP000275267"/>
    </source>
</evidence>
<dbReference type="FunFam" id="1.10.10.60:FF:000023">
    <property type="entry name" value="protein REVEILLE 6 isoform X1"/>
    <property type="match status" value="1"/>
</dbReference>
<evidence type="ECO:0000256" key="6">
    <source>
        <dbReference type="SAM" id="MobiDB-lite"/>
    </source>
</evidence>
<dbReference type="InterPro" id="IPR006447">
    <property type="entry name" value="Myb_dom_plants"/>
</dbReference>
<feature type="region of interest" description="Disordered" evidence="6">
    <location>
        <begin position="117"/>
        <end position="171"/>
    </location>
</feature>
<feature type="region of interest" description="Disordered" evidence="6">
    <location>
        <begin position="598"/>
        <end position="649"/>
    </location>
</feature>
<feature type="region of interest" description="Disordered" evidence="6">
    <location>
        <begin position="219"/>
        <end position="249"/>
    </location>
</feature>
<dbReference type="Proteomes" id="UP000275267">
    <property type="component" value="Unassembled WGS sequence"/>
</dbReference>
<feature type="domain" description="Myb-like" evidence="7">
    <location>
        <begin position="57"/>
        <end position="107"/>
    </location>
</feature>
<dbReference type="PROSITE" id="PS50090">
    <property type="entry name" value="MYB_LIKE"/>
    <property type="match status" value="1"/>
</dbReference>
<dbReference type="NCBIfam" id="TIGR01557">
    <property type="entry name" value="myb_SHAQKYF"/>
    <property type="match status" value="1"/>
</dbReference>
<sequence>MASMVQVEERDGLDSSGLPIDKRRPLDAAAKSPLIDDAMQPKEGMDGYPVKVRKPYTITKQREKWTEEEHEKFLEALKLYGRSWRQIQEHIGTKTAVQIRSHAQKFFSKVVREPGASNAIEIPPPRPKRKPLHPYPRKCADSSTMANPAMGQPKLAPISSSSGSDQENGSPVSVLIAMPSDAFGSSVSNPSTGCTSPASSDDGNNVPAMVNEENLLTQQIEDDQSGQEIKLDNSDGDLSEEDSSSGVQETSLKLFGKTVIIPDPKKVCSSDGGRRDGEKRSQSSKQEEVSQASSIGGVAAYPAHNGWLLPYHSFQFHMGESGDARISPLHVWWPYYGFPVGHPRGFGMGLHTEGTCESDTGKSPSVESSSDCMSDVQTTAPTNCKVVKESLGAIQVPEPALSFELKPSANSAFVRVKPGSNRASGGCRDEGGRRYGGGAYPNGGMQLIGVGAADNPCENPRGAQGQDPVIVDDVNATAAAVEVERTELAGWAETRRTPSEEPWTWKSPWSVMRGPGSFRKERPFRSIFLWSRRAGAVRRMTGCVAPARRSMASRRTRKWRGVVGGVVAAEVKEWHGRTVPVVGDREAMVVDEGAPLFADGAEAEDGGGGQADKDVVDEVVRDHAGHGRPDSSNRGRRRDRRPQTGHSDV</sequence>
<dbReference type="Gene3D" id="1.10.10.60">
    <property type="entry name" value="Homeodomain-like"/>
    <property type="match status" value="1"/>
</dbReference>
<dbReference type="PANTHER" id="PTHR12802:SF175">
    <property type="entry name" value="PROTEIN REVEILLE 2"/>
    <property type="match status" value="1"/>
</dbReference>
<dbReference type="OrthoDB" id="118550at2759"/>
<evidence type="ECO:0000256" key="3">
    <source>
        <dbReference type="ARBA" id="ARBA00023125"/>
    </source>
</evidence>
<feature type="region of interest" description="Disordered" evidence="6">
    <location>
        <begin position="183"/>
        <end position="207"/>
    </location>
</feature>
<accession>A0A3L6PJ16</accession>
<dbReference type="SUPFAM" id="SSF46689">
    <property type="entry name" value="Homeodomain-like"/>
    <property type="match status" value="1"/>
</dbReference>
<evidence type="ECO:0000256" key="1">
    <source>
        <dbReference type="ARBA" id="ARBA00004123"/>
    </source>
</evidence>
<comment type="caution">
    <text evidence="10">The sequence shown here is derived from an EMBL/GenBank/DDBJ whole genome shotgun (WGS) entry which is preliminary data.</text>
</comment>